<dbReference type="InterPro" id="IPR002401">
    <property type="entry name" value="Cyt_P450_E_grp-I"/>
</dbReference>
<feature type="region of interest" description="Disordered" evidence="10">
    <location>
        <begin position="426"/>
        <end position="454"/>
    </location>
</feature>
<dbReference type="GO" id="GO:0016705">
    <property type="term" value="F:oxidoreductase activity, acting on paired donors, with incorporation or reduction of molecular oxygen"/>
    <property type="evidence" value="ECO:0007669"/>
    <property type="project" value="InterPro"/>
</dbReference>
<keyword evidence="4 8" id="KW-0479">Metal-binding</keyword>
<name>A0A2J6TNH3_9HELO</name>
<dbReference type="CDD" id="cd11058">
    <property type="entry name" value="CYP60B-like"/>
    <property type="match status" value="1"/>
</dbReference>
<dbReference type="PRINTS" id="PR00385">
    <property type="entry name" value="P450"/>
</dbReference>
<dbReference type="PRINTS" id="PR00463">
    <property type="entry name" value="EP450I"/>
</dbReference>
<dbReference type="GO" id="GO:0005506">
    <property type="term" value="F:iron ion binding"/>
    <property type="evidence" value="ECO:0007669"/>
    <property type="project" value="InterPro"/>
</dbReference>
<dbReference type="Proteomes" id="UP000235371">
    <property type="component" value="Unassembled WGS sequence"/>
</dbReference>
<keyword evidence="11" id="KW-1133">Transmembrane helix</keyword>
<dbReference type="RefSeq" id="XP_024741466.1">
    <property type="nucleotide sequence ID" value="XM_024876673.1"/>
</dbReference>
<keyword evidence="3 8" id="KW-0349">Heme</keyword>
<evidence type="ECO:0000256" key="2">
    <source>
        <dbReference type="ARBA" id="ARBA00010617"/>
    </source>
</evidence>
<keyword evidence="11" id="KW-0812">Transmembrane</keyword>
<sequence length="534" mass="61655">MLLLNCLNVIGVAAVIGLLFCAFRMVYNIFFHPLAKFPGPPLWKATCLPYVYYMAKGKLTFRLLPLHAKYGSVVRIAPDELSFTAAEAWTDIYGHRVGMNAGVDELPKSERFYRTKGTLPNIIGENRENHALLRRVLSHGFSERSLREQEPIIVGYVDQLVRQLRKYCVDGDRPDEKRRGRMDLKSWYNWVTVDIISDLTFGEGSGCLERAAYDPWVVAINGTIEDFIPLLVLRYLGLEDPFNWLVRRFFNKKRKNHTQQSTEKLRRRMDLETQRPDFIDCILQKKDAWNLQFEQLLGNASTLLVAGSETTATLLTAMTFILLKHPEALNKLTQEIRSSFTSDNEITLASVTNLPYMLACLNEAMRYYPPVPIGPLRTVPKGGVNIAGHFVPEGTDVAVWHWPMFHDPKHFERPMEYRPERFLRDGSAPMFHDPRQFKRDTEPPSERVSKDRSPEFAGDNLKMVQPFNIGPRNCLGRNLAYAEMRLILARMIFNFDIELADPDFNWLDQKAYFLWSKLPLDAYLTPVTKNEQQR</sequence>
<dbReference type="GeneID" id="36584752"/>
<dbReference type="PANTHER" id="PTHR24305:SF230">
    <property type="entry name" value="P450, PUTATIVE (EUROFUNG)-RELATED"/>
    <property type="match status" value="1"/>
</dbReference>
<proteinExistence type="inferred from homology"/>
<evidence type="ECO:0000256" key="8">
    <source>
        <dbReference type="PIRSR" id="PIRSR602401-1"/>
    </source>
</evidence>
<gene>
    <name evidence="12" type="ORF">K444DRAFT_554844</name>
</gene>
<keyword evidence="5 9" id="KW-0560">Oxidoreductase</keyword>
<dbReference type="Pfam" id="PF00067">
    <property type="entry name" value="p450"/>
    <property type="match status" value="1"/>
</dbReference>
<dbReference type="Gene3D" id="1.10.630.10">
    <property type="entry name" value="Cytochrome P450"/>
    <property type="match status" value="1"/>
</dbReference>
<comment type="similarity">
    <text evidence="2 9">Belongs to the cytochrome P450 family.</text>
</comment>
<keyword evidence="6 8" id="KW-0408">Iron</keyword>
<dbReference type="InterPro" id="IPR017972">
    <property type="entry name" value="Cyt_P450_CS"/>
</dbReference>
<dbReference type="EMBL" id="KZ613749">
    <property type="protein sequence ID" value="PMD64562.1"/>
    <property type="molecule type" value="Genomic_DNA"/>
</dbReference>
<dbReference type="AlphaFoldDB" id="A0A2J6TNH3"/>
<reference evidence="12 13" key="1">
    <citation type="submission" date="2016-04" db="EMBL/GenBank/DDBJ databases">
        <title>A degradative enzymes factory behind the ericoid mycorrhizal symbiosis.</title>
        <authorList>
            <consortium name="DOE Joint Genome Institute"/>
            <person name="Martino E."/>
            <person name="Morin E."/>
            <person name="Grelet G."/>
            <person name="Kuo A."/>
            <person name="Kohler A."/>
            <person name="Daghino S."/>
            <person name="Barry K."/>
            <person name="Choi C."/>
            <person name="Cichocki N."/>
            <person name="Clum A."/>
            <person name="Copeland A."/>
            <person name="Hainaut M."/>
            <person name="Haridas S."/>
            <person name="Labutti K."/>
            <person name="Lindquist E."/>
            <person name="Lipzen A."/>
            <person name="Khouja H.-R."/>
            <person name="Murat C."/>
            <person name="Ohm R."/>
            <person name="Olson A."/>
            <person name="Spatafora J."/>
            <person name="Veneault-Fourrey C."/>
            <person name="Henrissat B."/>
            <person name="Grigoriev I."/>
            <person name="Martin F."/>
            <person name="Perotto S."/>
        </authorList>
    </citation>
    <scope>NUCLEOTIDE SEQUENCE [LARGE SCALE GENOMIC DNA]</scope>
    <source>
        <strain evidence="12 13">E</strain>
    </source>
</reference>
<evidence type="ECO:0000313" key="12">
    <source>
        <dbReference type="EMBL" id="PMD64562.1"/>
    </source>
</evidence>
<keyword evidence="11" id="KW-0472">Membrane</keyword>
<evidence type="ECO:0000256" key="4">
    <source>
        <dbReference type="ARBA" id="ARBA00022723"/>
    </source>
</evidence>
<feature type="binding site" description="axial binding residue" evidence="8">
    <location>
        <position position="474"/>
    </location>
    <ligand>
        <name>heme</name>
        <dbReference type="ChEBI" id="CHEBI:30413"/>
    </ligand>
    <ligandPart>
        <name>Fe</name>
        <dbReference type="ChEBI" id="CHEBI:18248"/>
    </ligandPart>
</feature>
<dbReference type="GO" id="GO:0020037">
    <property type="term" value="F:heme binding"/>
    <property type="evidence" value="ECO:0007669"/>
    <property type="project" value="InterPro"/>
</dbReference>
<dbReference type="OrthoDB" id="1470350at2759"/>
<evidence type="ECO:0000256" key="5">
    <source>
        <dbReference type="ARBA" id="ARBA00023002"/>
    </source>
</evidence>
<evidence type="ECO:0000256" key="3">
    <source>
        <dbReference type="ARBA" id="ARBA00022617"/>
    </source>
</evidence>
<evidence type="ECO:0000256" key="1">
    <source>
        <dbReference type="ARBA" id="ARBA00001971"/>
    </source>
</evidence>
<dbReference type="SUPFAM" id="SSF48264">
    <property type="entry name" value="Cytochrome P450"/>
    <property type="match status" value="1"/>
</dbReference>
<evidence type="ECO:0000256" key="6">
    <source>
        <dbReference type="ARBA" id="ARBA00023004"/>
    </source>
</evidence>
<comment type="cofactor">
    <cofactor evidence="1 8">
        <name>heme</name>
        <dbReference type="ChEBI" id="CHEBI:30413"/>
    </cofactor>
</comment>
<feature type="compositionally biased region" description="Basic and acidic residues" evidence="10">
    <location>
        <begin position="432"/>
        <end position="454"/>
    </location>
</feature>
<dbReference type="GO" id="GO:0004497">
    <property type="term" value="F:monooxygenase activity"/>
    <property type="evidence" value="ECO:0007669"/>
    <property type="project" value="UniProtKB-KW"/>
</dbReference>
<evidence type="ECO:0000256" key="7">
    <source>
        <dbReference type="ARBA" id="ARBA00023033"/>
    </source>
</evidence>
<dbReference type="InterPro" id="IPR001128">
    <property type="entry name" value="Cyt_P450"/>
</dbReference>
<dbReference type="PANTHER" id="PTHR24305">
    <property type="entry name" value="CYTOCHROME P450"/>
    <property type="match status" value="1"/>
</dbReference>
<protein>
    <submittedName>
        <fullName evidence="12">Putative cytochrome P450 monooxygenase</fullName>
    </submittedName>
</protein>
<evidence type="ECO:0000256" key="11">
    <source>
        <dbReference type="SAM" id="Phobius"/>
    </source>
</evidence>
<keyword evidence="7 9" id="KW-0503">Monooxygenase</keyword>
<keyword evidence="13" id="KW-1185">Reference proteome</keyword>
<dbReference type="InParanoid" id="A0A2J6TNH3"/>
<organism evidence="12 13">
    <name type="scientific">Hyaloscypha bicolor E</name>
    <dbReference type="NCBI Taxonomy" id="1095630"/>
    <lineage>
        <taxon>Eukaryota</taxon>
        <taxon>Fungi</taxon>
        <taxon>Dikarya</taxon>
        <taxon>Ascomycota</taxon>
        <taxon>Pezizomycotina</taxon>
        <taxon>Leotiomycetes</taxon>
        <taxon>Helotiales</taxon>
        <taxon>Hyaloscyphaceae</taxon>
        <taxon>Hyaloscypha</taxon>
        <taxon>Hyaloscypha bicolor</taxon>
    </lineage>
</organism>
<dbReference type="PROSITE" id="PS00086">
    <property type="entry name" value="CYTOCHROME_P450"/>
    <property type="match status" value="1"/>
</dbReference>
<dbReference type="InterPro" id="IPR036396">
    <property type="entry name" value="Cyt_P450_sf"/>
</dbReference>
<dbReference type="InterPro" id="IPR050121">
    <property type="entry name" value="Cytochrome_P450_monoxygenase"/>
</dbReference>
<feature type="transmembrane region" description="Helical" evidence="11">
    <location>
        <begin position="7"/>
        <end position="27"/>
    </location>
</feature>
<accession>A0A2J6TNH3</accession>
<dbReference type="STRING" id="1095630.A0A2J6TNH3"/>
<evidence type="ECO:0000256" key="10">
    <source>
        <dbReference type="SAM" id="MobiDB-lite"/>
    </source>
</evidence>
<evidence type="ECO:0000256" key="9">
    <source>
        <dbReference type="RuleBase" id="RU000461"/>
    </source>
</evidence>
<evidence type="ECO:0000313" key="13">
    <source>
        <dbReference type="Proteomes" id="UP000235371"/>
    </source>
</evidence>